<dbReference type="EMBL" id="JAUEPS010000013">
    <property type="protein sequence ID" value="KAK0460155.1"/>
    <property type="molecule type" value="Genomic_DNA"/>
</dbReference>
<dbReference type="GeneID" id="85362654"/>
<reference evidence="2" key="1">
    <citation type="submission" date="2023-06" db="EMBL/GenBank/DDBJ databases">
        <authorList>
            <consortium name="Lawrence Berkeley National Laboratory"/>
            <person name="Ahrendt S."/>
            <person name="Sahu N."/>
            <person name="Indic B."/>
            <person name="Wong-Bajracharya J."/>
            <person name="Merenyi Z."/>
            <person name="Ke H.-M."/>
            <person name="Monk M."/>
            <person name="Kocsube S."/>
            <person name="Drula E."/>
            <person name="Lipzen A."/>
            <person name="Balint B."/>
            <person name="Henrissat B."/>
            <person name="Andreopoulos B."/>
            <person name="Martin F.M."/>
            <person name="Harder C.B."/>
            <person name="Rigling D."/>
            <person name="Ford K.L."/>
            <person name="Foster G.D."/>
            <person name="Pangilinan J."/>
            <person name="Papanicolaou A."/>
            <person name="Barry K."/>
            <person name="LaButti K."/>
            <person name="Viragh M."/>
            <person name="Koriabine M."/>
            <person name="Yan M."/>
            <person name="Riley R."/>
            <person name="Champramary S."/>
            <person name="Plett K.L."/>
            <person name="Tsai I.J."/>
            <person name="Slot J."/>
            <person name="Sipos G."/>
            <person name="Plett J."/>
            <person name="Nagy L.G."/>
            <person name="Grigoriev I.V."/>
        </authorList>
    </citation>
    <scope>NUCLEOTIDE SEQUENCE</scope>
    <source>
        <strain evidence="2">CCBAS 213</strain>
    </source>
</reference>
<dbReference type="AlphaFoldDB" id="A0AA39KHH6"/>
<protein>
    <submittedName>
        <fullName evidence="2">Uncharacterized protein</fullName>
    </submittedName>
</protein>
<evidence type="ECO:0000313" key="2">
    <source>
        <dbReference type="EMBL" id="KAK0460155.1"/>
    </source>
</evidence>
<evidence type="ECO:0000313" key="3">
    <source>
        <dbReference type="Proteomes" id="UP001175211"/>
    </source>
</evidence>
<proteinExistence type="predicted"/>
<dbReference type="Gene3D" id="2.60.120.260">
    <property type="entry name" value="Galactose-binding domain-like"/>
    <property type="match status" value="2"/>
</dbReference>
<sequence>MHYKVTLLLSSFVLPAVTGSLLLLITDTSADAAVNLTLNILLSRHAIAPTINFEDSNWIWTGEQAIGEFSLMNEDPYSIVVNGAKIGSGSGSNSSAVYIAGLNSGATNVFAITVNSTGGDSSFIATILIDYTDGMMETFITDSTWKTLQAVPLVSEATPWDIPPLPPALNMMGVSWIQTNETDGSGVDPIGHRPFRKTVALLYGKAAVCGKVVITADDAYTMYINGDNISSSDIGWRYMQAYSVSMLNETVDLVVIAIDSNNIEPSFVGLITGVLLAYNDGMSETLYMDDSWKTLTEPTPDGFEVIGLDDSTWINATEFIHSDVETVVVPLA</sequence>
<name>A0AA39KHH6_ARMTA</name>
<feature type="chain" id="PRO_5041447416" evidence="1">
    <location>
        <begin position="20"/>
        <end position="332"/>
    </location>
</feature>
<feature type="signal peptide" evidence="1">
    <location>
        <begin position="1"/>
        <end position="19"/>
    </location>
</feature>
<keyword evidence="1" id="KW-0732">Signal</keyword>
<keyword evidence="3" id="KW-1185">Reference proteome</keyword>
<comment type="caution">
    <text evidence="2">The sequence shown here is derived from an EMBL/GenBank/DDBJ whole genome shotgun (WGS) entry which is preliminary data.</text>
</comment>
<evidence type="ECO:0000256" key="1">
    <source>
        <dbReference type="SAM" id="SignalP"/>
    </source>
</evidence>
<accession>A0AA39KHH6</accession>
<dbReference type="RefSeq" id="XP_060332281.1">
    <property type="nucleotide sequence ID" value="XM_060479106.1"/>
</dbReference>
<gene>
    <name evidence="2" type="ORF">EV420DRAFT_1673214</name>
</gene>
<dbReference type="Proteomes" id="UP001175211">
    <property type="component" value="Unassembled WGS sequence"/>
</dbReference>
<organism evidence="2 3">
    <name type="scientific">Armillaria tabescens</name>
    <name type="common">Ringless honey mushroom</name>
    <name type="synonym">Agaricus tabescens</name>
    <dbReference type="NCBI Taxonomy" id="1929756"/>
    <lineage>
        <taxon>Eukaryota</taxon>
        <taxon>Fungi</taxon>
        <taxon>Dikarya</taxon>
        <taxon>Basidiomycota</taxon>
        <taxon>Agaricomycotina</taxon>
        <taxon>Agaricomycetes</taxon>
        <taxon>Agaricomycetidae</taxon>
        <taxon>Agaricales</taxon>
        <taxon>Marasmiineae</taxon>
        <taxon>Physalacriaceae</taxon>
        <taxon>Desarmillaria</taxon>
    </lineage>
</organism>